<gene>
    <name evidence="1" type="ORF">NLG97_g6719</name>
</gene>
<protein>
    <submittedName>
        <fullName evidence="1">Uncharacterized protein</fullName>
    </submittedName>
</protein>
<dbReference type="EMBL" id="JANAKD010000931">
    <property type="protein sequence ID" value="KAJ3485920.1"/>
    <property type="molecule type" value="Genomic_DNA"/>
</dbReference>
<keyword evidence="2" id="KW-1185">Reference proteome</keyword>
<dbReference type="Proteomes" id="UP001148737">
    <property type="component" value="Unassembled WGS sequence"/>
</dbReference>
<sequence>MLFFCSIIAVQGLWADPEWTWKKHGVVWLSDLLPQDIPSACILSFGPTRSDRLAGASFSSISATAASISVLLGALGVWKPMWHPVSLVGAAGVLLGSSFLYLRRYLRRLRSTPLTAIHDCATQLLQTLVERQKTHAAFLATQDATFSGVIQHTQGFLFLGTPHAGSRLASVSQWWWLTTIPDIRKQLSVGSEYLVDLDKRFRAIDKVKSCGNVYCFYETRKMCYGPSLIPIRIFVVEKQSATWPNQPSIPAIALDRNHSQLTKYSSRDDNDYQKVVAALQTVVTTVDDSIAE</sequence>
<proteinExistence type="predicted"/>
<name>A0ACC1QPE5_9HYPO</name>
<accession>A0ACC1QPE5</accession>
<evidence type="ECO:0000313" key="2">
    <source>
        <dbReference type="Proteomes" id="UP001148737"/>
    </source>
</evidence>
<comment type="caution">
    <text evidence="1">The sequence shown here is derived from an EMBL/GenBank/DDBJ whole genome shotgun (WGS) entry which is preliminary data.</text>
</comment>
<organism evidence="1 2">
    <name type="scientific">Lecanicillium saksenae</name>
    <dbReference type="NCBI Taxonomy" id="468837"/>
    <lineage>
        <taxon>Eukaryota</taxon>
        <taxon>Fungi</taxon>
        <taxon>Dikarya</taxon>
        <taxon>Ascomycota</taxon>
        <taxon>Pezizomycotina</taxon>
        <taxon>Sordariomycetes</taxon>
        <taxon>Hypocreomycetidae</taxon>
        <taxon>Hypocreales</taxon>
        <taxon>Cordycipitaceae</taxon>
        <taxon>Lecanicillium</taxon>
    </lineage>
</organism>
<reference evidence="1" key="1">
    <citation type="submission" date="2022-07" db="EMBL/GenBank/DDBJ databases">
        <title>Genome Sequence of Lecanicillium saksenae.</title>
        <authorList>
            <person name="Buettner E."/>
        </authorList>
    </citation>
    <scope>NUCLEOTIDE SEQUENCE</scope>
    <source>
        <strain evidence="1">VT-O1</strain>
    </source>
</reference>
<evidence type="ECO:0000313" key="1">
    <source>
        <dbReference type="EMBL" id="KAJ3485920.1"/>
    </source>
</evidence>